<sequence>MATAGVKNLTSTEVKVYMYFHLSRGFRPATPFCYRVFSGHHSGMLAQSTNIYVSRICNKCLPSETMSEYSEKKIINWRLRRSGGDEDITRKQKRHHDTIIIFKGLMSSRNMV</sequence>
<gene>
    <name evidence="1" type="ORF">ElyMa_000387400</name>
</gene>
<dbReference type="EMBL" id="BMAT01000778">
    <property type="protein sequence ID" value="GFR72805.1"/>
    <property type="molecule type" value="Genomic_DNA"/>
</dbReference>
<reference evidence="1 2" key="1">
    <citation type="journal article" date="2021" name="Elife">
        <title>Chloroplast acquisition without the gene transfer in kleptoplastic sea slugs, Plakobranchus ocellatus.</title>
        <authorList>
            <person name="Maeda T."/>
            <person name="Takahashi S."/>
            <person name="Yoshida T."/>
            <person name="Shimamura S."/>
            <person name="Takaki Y."/>
            <person name="Nagai Y."/>
            <person name="Toyoda A."/>
            <person name="Suzuki Y."/>
            <person name="Arimoto A."/>
            <person name="Ishii H."/>
            <person name="Satoh N."/>
            <person name="Nishiyama T."/>
            <person name="Hasebe M."/>
            <person name="Maruyama T."/>
            <person name="Minagawa J."/>
            <person name="Obokata J."/>
            <person name="Shigenobu S."/>
        </authorList>
    </citation>
    <scope>NUCLEOTIDE SEQUENCE [LARGE SCALE GENOMIC DNA]</scope>
</reference>
<organism evidence="1 2">
    <name type="scientific">Elysia marginata</name>
    <dbReference type="NCBI Taxonomy" id="1093978"/>
    <lineage>
        <taxon>Eukaryota</taxon>
        <taxon>Metazoa</taxon>
        <taxon>Spiralia</taxon>
        <taxon>Lophotrochozoa</taxon>
        <taxon>Mollusca</taxon>
        <taxon>Gastropoda</taxon>
        <taxon>Heterobranchia</taxon>
        <taxon>Euthyneura</taxon>
        <taxon>Panpulmonata</taxon>
        <taxon>Sacoglossa</taxon>
        <taxon>Placobranchoidea</taxon>
        <taxon>Plakobranchidae</taxon>
        <taxon>Elysia</taxon>
    </lineage>
</organism>
<keyword evidence="2" id="KW-1185">Reference proteome</keyword>
<accession>A0AAV4FJ81</accession>
<proteinExistence type="predicted"/>
<dbReference type="AlphaFoldDB" id="A0AAV4FJ81"/>
<dbReference type="Proteomes" id="UP000762676">
    <property type="component" value="Unassembled WGS sequence"/>
</dbReference>
<name>A0AAV4FJ81_9GAST</name>
<evidence type="ECO:0000313" key="1">
    <source>
        <dbReference type="EMBL" id="GFR72805.1"/>
    </source>
</evidence>
<comment type="caution">
    <text evidence="1">The sequence shown here is derived from an EMBL/GenBank/DDBJ whole genome shotgun (WGS) entry which is preliminary data.</text>
</comment>
<protein>
    <submittedName>
        <fullName evidence="1">Uncharacterized protein</fullName>
    </submittedName>
</protein>
<evidence type="ECO:0000313" key="2">
    <source>
        <dbReference type="Proteomes" id="UP000762676"/>
    </source>
</evidence>